<feature type="chain" id="PRO_5043642325" evidence="2">
    <location>
        <begin position="23"/>
        <end position="65"/>
    </location>
</feature>
<evidence type="ECO:0000256" key="1">
    <source>
        <dbReference type="SAM" id="MobiDB-lite"/>
    </source>
</evidence>
<keyword evidence="4" id="KW-1185">Reference proteome</keyword>
<organism evidence="3 4">
    <name type="scientific">Acorus calamus</name>
    <name type="common">Sweet flag</name>
    <dbReference type="NCBI Taxonomy" id="4465"/>
    <lineage>
        <taxon>Eukaryota</taxon>
        <taxon>Viridiplantae</taxon>
        <taxon>Streptophyta</taxon>
        <taxon>Embryophyta</taxon>
        <taxon>Tracheophyta</taxon>
        <taxon>Spermatophyta</taxon>
        <taxon>Magnoliopsida</taxon>
        <taxon>Liliopsida</taxon>
        <taxon>Acoraceae</taxon>
        <taxon>Acorus</taxon>
    </lineage>
</organism>
<dbReference type="AlphaFoldDB" id="A0AAV9D597"/>
<keyword evidence="2" id="KW-0732">Signal</keyword>
<reference evidence="3" key="2">
    <citation type="submission" date="2023-06" db="EMBL/GenBank/DDBJ databases">
        <authorList>
            <person name="Ma L."/>
            <person name="Liu K.-W."/>
            <person name="Li Z."/>
            <person name="Hsiao Y.-Y."/>
            <person name="Qi Y."/>
            <person name="Fu T."/>
            <person name="Tang G."/>
            <person name="Zhang D."/>
            <person name="Sun W.-H."/>
            <person name="Liu D.-K."/>
            <person name="Li Y."/>
            <person name="Chen G.-Z."/>
            <person name="Liu X.-D."/>
            <person name="Liao X.-Y."/>
            <person name="Jiang Y.-T."/>
            <person name="Yu X."/>
            <person name="Hao Y."/>
            <person name="Huang J."/>
            <person name="Zhao X.-W."/>
            <person name="Ke S."/>
            <person name="Chen Y.-Y."/>
            <person name="Wu W.-L."/>
            <person name="Hsu J.-L."/>
            <person name="Lin Y.-F."/>
            <person name="Huang M.-D."/>
            <person name="Li C.-Y."/>
            <person name="Huang L."/>
            <person name="Wang Z.-W."/>
            <person name="Zhao X."/>
            <person name="Zhong W.-Y."/>
            <person name="Peng D.-H."/>
            <person name="Ahmad S."/>
            <person name="Lan S."/>
            <person name="Zhang J.-S."/>
            <person name="Tsai W.-C."/>
            <person name="Van De Peer Y."/>
            <person name="Liu Z.-J."/>
        </authorList>
    </citation>
    <scope>NUCLEOTIDE SEQUENCE</scope>
    <source>
        <strain evidence="3">CP</strain>
        <tissue evidence="3">Leaves</tissue>
    </source>
</reference>
<dbReference type="PROSITE" id="PS51257">
    <property type="entry name" value="PROKAR_LIPOPROTEIN"/>
    <property type="match status" value="1"/>
</dbReference>
<evidence type="ECO:0000256" key="2">
    <source>
        <dbReference type="SAM" id="SignalP"/>
    </source>
</evidence>
<dbReference type="Proteomes" id="UP001180020">
    <property type="component" value="Unassembled WGS sequence"/>
</dbReference>
<proteinExistence type="predicted"/>
<name>A0AAV9D597_ACOCL</name>
<sequence length="65" mass="7015">MMEKKSIVCIAVFIIAILLCSCFPIIAESRPGAGPILRPPVSNPHPIPSLPVPSLRPPPPPPRRK</sequence>
<comment type="caution">
    <text evidence="3">The sequence shown here is derived from an EMBL/GenBank/DDBJ whole genome shotgun (WGS) entry which is preliminary data.</text>
</comment>
<accession>A0AAV9D597</accession>
<protein>
    <submittedName>
        <fullName evidence="3">Uncharacterized protein</fullName>
    </submittedName>
</protein>
<feature type="region of interest" description="Disordered" evidence="1">
    <location>
        <begin position="37"/>
        <end position="65"/>
    </location>
</feature>
<reference evidence="3" key="1">
    <citation type="journal article" date="2023" name="Nat. Commun.">
        <title>Diploid and tetraploid genomes of Acorus and the evolution of monocots.</title>
        <authorList>
            <person name="Ma L."/>
            <person name="Liu K.W."/>
            <person name="Li Z."/>
            <person name="Hsiao Y.Y."/>
            <person name="Qi Y."/>
            <person name="Fu T."/>
            <person name="Tang G.D."/>
            <person name="Zhang D."/>
            <person name="Sun W.H."/>
            <person name="Liu D.K."/>
            <person name="Li Y."/>
            <person name="Chen G.Z."/>
            <person name="Liu X.D."/>
            <person name="Liao X.Y."/>
            <person name="Jiang Y.T."/>
            <person name="Yu X."/>
            <person name="Hao Y."/>
            <person name="Huang J."/>
            <person name="Zhao X.W."/>
            <person name="Ke S."/>
            <person name="Chen Y.Y."/>
            <person name="Wu W.L."/>
            <person name="Hsu J.L."/>
            <person name="Lin Y.F."/>
            <person name="Huang M.D."/>
            <person name="Li C.Y."/>
            <person name="Huang L."/>
            <person name="Wang Z.W."/>
            <person name="Zhao X."/>
            <person name="Zhong W.Y."/>
            <person name="Peng D.H."/>
            <person name="Ahmad S."/>
            <person name="Lan S."/>
            <person name="Zhang J.S."/>
            <person name="Tsai W.C."/>
            <person name="Van de Peer Y."/>
            <person name="Liu Z.J."/>
        </authorList>
    </citation>
    <scope>NUCLEOTIDE SEQUENCE</scope>
    <source>
        <strain evidence="3">CP</strain>
    </source>
</reference>
<evidence type="ECO:0000313" key="3">
    <source>
        <dbReference type="EMBL" id="KAK1295994.1"/>
    </source>
</evidence>
<dbReference type="EMBL" id="JAUJYO010000015">
    <property type="protein sequence ID" value="KAK1295994.1"/>
    <property type="molecule type" value="Genomic_DNA"/>
</dbReference>
<feature type="signal peptide" evidence="2">
    <location>
        <begin position="1"/>
        <end position="22"/>
    </location>
</feature>
<gene>
    <name evidence="3" type="ORF">QJS10_CPB15g01139</name>
</gene>
<evidence type="ECO:0000313" key="4">
    <source>
        <dbReference type="Proteomes" id="UP001180020"/>
    </source>
</evidence>